<keyword evidence="3" id="KW-1185">Reference proteome</keyword>
<sequence length="231" mass="25524">MSVQGTDMQGFAEAYLPLPEAAEQLEGGCPEGGAGPGARCRPYQPRPGHRSWFSRMPGLGDHALRSGPTQQGASCQRPSVPPTPTPRSAPRAQQGQEWSRQRGICQQKFFRGPNASFFRRGYKVSGATDAGPGHRESMTVMMELHEEVLQDMVPPKKHLLRHQPANAQMGLIKENMFCTTLQLRLFTMDLNVVEHKITALSVLVACNYLLQSRKKIIAVLFKALNSTNSEL</sequence>
<dbReference type="Proteomes" id="UP001176941">
    <property type="component" value="Chromosome 16"/>
</dbReference>
<proteinExistence type="predicted"/>
<evidence type="ECO:0000313" key="3">
    <source>
        <dbReference type="Proteomes" id="UP001176941"/>
    </source>
</evidence>
<dbReference type="EMBL" id="OX459952">
    <property type="protein sequence ID" value="CAI9158209.1"/>
    <property type="molecule type" value="Genomic_DNA"/>
</dbReference>
<gene>
    <name evidence="2" type="ORF">MRATA1EN1_LOCUS7171</name>
</gene>
<feature type="compositionally biased region" description="Polar residues" evidence="1">
    <location>
        <begin position="67"/>
        <end position="77"/>
    </location>
</feature>
<organism evidence="2 3">
    <name type="scientific">Rangifer tarandus platyrhynchus</name>
    <name type="common">Svalbard reindeer</name>
    <dbReference type="NCBI Taxonomy" id="3082113"/>
    <lineage>
        <taxon>Eukaryota</taxon>
        <taxon>Metazoa</taxon>
        <taxon>Chordata</taxon>
        <taxon>Craniata</taxon>
        <taxon>Vertebrata</taxon>
        <taxon>Euteleostomi</taxon>
        <taxon>Mammalia</taxon>
        <taxon>Eutheria</taxon>
        <taxon>Laurasiatheria</taxon>
        <taxon>Artiodactyla</taxon>
        <taxon>Ruminantia</taxon>
        <taxon>Pecora</taxon>
        <taxon>Cervidae</taxon>
        <taxon>Odocoileinae</taxon>
        <taxon>Rangifer</taxon>
    </lineage>
</organism>
<name>A0ABN8Y9I2_RANTA</name>
<accession>A0ABN8Y9I2</accession>
<protein>
    <submittedName>
        <fullName evidence="2">Uncharacterized protein</fullName>
    </submittedName>
</protein>
<evidence type="ECO:0000313" key="2">
    <source>
        <dbReference type="EMBL" id="CAI9158209.1"/>
    </source>
</evidence>
<feature type="region of interest" description="Disordered" evidence="1">
    <location>
        <begin position="26"/>
        <end position="100"/>
    </location>
</feature>
<reference evidence="2" key="1">
    <citation type="submission" date="2023-04" db="EMBL/GenBank/DDBJ databases">
        <authorList>
            <consortium name="ELIXIR-Norway"/>
        </authorList>
    </citation>
    <scope>NUCLEOTIDE SEQUENCE [LARGE SCALE GENOMIC DNA]</scope>
</reference>
<evidence type="ECO:0000256" key="1">
    <source>
        <dbReference type="SAM" id="MobiDB-lite"/>
    </source>
</evidence>